<dbReference type="SUPFAM" id="SSF56672">
    <property type="entry name" value="DNA/RNA polymerases"/>
    <property type="match status" value="1"/>
</dbReference>
<dbReference type="GeneTree" id="ENSGT01150000286946"/>
<dbReference type="PANTHER" id="PTHR19446">
    <property type="entry name" value="REVERSE TRANSCRIPTASES"/>
    <property type="match status" value="1"/>
</dbReference>
<accession>A0A8C3WGA8</accession>
<dbReference type="EC" id="2.7.7.49" evidence="1"/>
<dbReference type="Proteomes" id="UP000694540">
    <property type="component" value="Unplaced"/>
</dbReference>
<evidence type="ECO:0000256" key="1">
    <source>
        <dbReference type="ARBA" id="ARBA00012493"/>
    </source>
</evidence>
<protein>
    <recommendedName>
        <fullName evidence="1">RNA-directed DNA polymerase</fullName>
        <ecNumber evidence="1">2.7.7.49</ecNumber>
    </recommendedName>
</protein>
<evidence type="ECO:0000313" key="3">
    <source>
        <dbReference type="Ensembl" id="ENSCWAP00000012500.1"/>
    </source>
</evidence>
<reference evidence="3" key="2">
    <citation type="submission" date="2025-09" db="UniProtKB">
        <authorList>
            <consortium name="Ensembl"/>
        </authorList>
    </citation>
    <scope>IDENTIFICATION</scope>
</reference>
<name>A0A8C3WGA8_9CETA</name>
<dbReference type="Ensembl" id="ENSCWAT00000013582.1">
    <property type="protein sequence ID" value="ENSCWAP00000012500.1"/>
    <property type="gene ID" value="ENSCWAG00000009779.1"/>
</dbReference>
<keyword evidence="4" id="KW-1185">Reference proteome</keyword>
<dbReference type="InterPro" id="IPR000477">
    <property type="entry name" value="RT_dom"/>
</dbReference>
<dbReference type="InterPro" id="IPR043502">
    <property type="entry name" value="DNA/RNA_pol_sf"/>
</dbReference>
<dbReference type="GO" id="GO:0003964">
    <property type="term" value="F:RNA-directed DNA polymerase activity"/>
    <property type="evidence" value="ECO:0007669"/>
    <property type="project" value="UniProtKB-EC"/>
</dbReference>
<proteinExistence type="predicted"/>
<dbReference type="PROSITE" id="PS50878">
    <property type="entry name" value="RT_POL"/>
    <property type="match status" value="1"/>
</dbReference>
<sequence>MDTFLEKYNLPRLNRDKTENMNRAITSSEIETVIKKLPTNKSPGPDGFTGEFYQTFREELTPILLKLFQKIAEEGTLPNSFYEATITLIPKPDKDTTKKENYRPISLMNIDAKILNKILANRIQ</sequence>
<dbReference type="AlphaFoldDB" id="A0A8C3WGA8"/>
<reference evidence="3" key="1">
    <citation type="submission" date="2025-08" db="UniProtKB">
        <authorList>
            <consortium name="Ensembl"/>
        </authorList>
    </citation>
    <scope>IDENTIFICATION</scope>
</reference>
<evidence type="ECO:0000259" key="2">
    <source>
        <dbReference type="PROSITE" id="PS50878"/>
    </source>
</evidence>
<organism evidence="3 4">
    <name type="scientific">Catagonus wagneri</name>
    <name type="common">Chacoan peccary</name>
    <dbReference type="NCBI Taxonomy" id="51154"/>
    <lineage>
        <taxon>Eukaryota</taxon>
        <taxon>Metazoa</taxon>
        <taxon>Chordata</taxon>
        <taxon>Craniata</taxon>
        <taxon>Vertebrata</taxon>
        <taxon>Euteleostomi</taxon>
        <taxon>Mammalia</taxon>
        <taxon>Eutheria</taxon>
        <taxon>Laurasiatheria</taxon>
        <taxon>Artiodactyla</taxon>
        <taxon>Suina</taxon>
        <taxon>Tayassuidae</taxon>
        <taxon>Catagonus</taxon>
    </lineage>
</organism>
<feature type="domain" description="Reverse transcriptase" evidence="2">
    <location>
        <begin position="70"/>
        <end position="124"/>
    </location>
</feature>
<evidence type="ECO:0000313" key="4">
    <source>
        <dbReference type="Proteomes" id="UP000694540"/>
    </source>
</evidence>